<feature type="non-terminal residue" evidence="1">
    <location>
        <position position="1"/>
    </location>
</feature>
<dbReference type="AlphaFoldDB" id="A0A6J4KZU1"/>
<accession>A0A6J4KZU1</accession>
<proteinExistence type="predicted"/>
<gene>
    <name evidence="1" type="ORF">AVDCRST_MAG16-566</name>
</gene>
<protein>
    <recommendedName>
        <fullName evidence="2">Serine/threonine protein kinase</fullName>
    </recommendedName>
</protein>
<dbReference type="EMBL" id="CADCUE010000045">
    <property type="protein sequence ID" value="CAA9317717.1"/>
    <property type="molecule type" value="Genomic_DNA"/>
</dbReference>
<organism evidence="1">
    <name type="scientific">uncultured Frankineae bacterium</name>
    <dbReference type="NCBI Taxonomy" id="437475"/>
    <lineage>
        <taxon>Bacteria</taxon>
        <taxon>Bacillati</taxon>
        <taxon>Actinomycetota</taxon>
        <taxon>Actinomycetes</taxon>
        <taxon>Frankiales</taxon>
        <taxon>environmental samples</taxon>
    </lineage>
</organism>
<reference evidence="1" key="1">
    <citation type="submission" date="2020-02" db="EMBL/GenBank/DDBJ databases">
        <authorList>
            <person name="Meier V. D."/>
        </authorList>
    </citation>
    <scope>NUCLEOTIDE SEQUENCE</scope>
    <source>
        <strain evidence="1">AVDCRST_MAG16</strain>
    </source>
</reference>
<sequence length="141" mass="15324">AVAGLPAGWTTDTGGSGWTVALPPGYAQRRAGEYRQAETGRTLRIETGPGQPDAVADRERAARSFAGRHASYREIRIEPADYKGFEAADWEFTYEGLHVLNRVFVVGQTGHSLFFQTPEGDFSQAREDFDAIADAFEPAGG</sequence>
<name>A0A6J4KZU1_9ACTN</name>
<evidence type="ECO:0008006" key="2">
    <source>
        <dbReference type="Google" id="ProtNLM"/>
    </source>
</evidence>
<evidence type="ECO:0000313" key="1">
    <source>
        <dbReference type="EMBL" id="CAA9317717.1"/>
    </source>
</evidence>